<name>A0A1I8A711_9BILA</name>
<dbReference type="PANTHER" id="PTHR10290:SF3">
    <property type="entry name" value="DNA TOPOISOMERASE 1"/>
    <property type="match status" value="1"/>
</dbReference>
<dbReference type="GO" id="GO:0006265">
    <property type="term" value="P:DNA topological change"/>
    <property type="evidence" value="ECO:0007669"/>
    <property type="project" value="UniProtKB-UniRule"/>
</dbReference>
<comment type="catalytic activity">
    <reaction evidence="1">
        <text>ATP-independent breakage of single-stranded DNA, followed by passage and rejoining.</text>
        <dbReference type="EC" id="5.6.2.1"/>
    </reaction>
</comment>
<dbReference type="WBParaSite" id="L893_g3324.t1">
    <property type="protein sequence ID" value="L893_g3324.t1"/>
    <property type="gene ID" value="L893_g3324"/>
</dbReference>
<keyword evidence="1" id="KW-0799">Topoisomerase</keyword>
<proteinExistence type="inferred from homology"/>
<dbReference type="Pfam" id="PF14370">
    <property type="entry name" value="Topo_C_assoc"/>
    <property type="match status" value="1"/>
</dbReference>
<dbReference type="GO" id="GO:0003677">
    <property type="term" value="F:DNA binding"/>
    <property type="evidence" value="ECO:0007669"/>
    <property type="project" value="UniProtKB-UniRule"/>
</dbReference>
<evidence type="ECO:0000313" key="4">
    <source>
        <dbReference type="WBParaSite" id="L893_g3324.t1"/>
    </source>
</evidence>
<dbReference type="SUPFAM" id="SSF56349">
    <property type="entry name" value="DNA breaking-rejoining enzymes"/>
    <property type="match status" value="1"/>
</dbReference>
<dbReference type="AlphaFoldDB" id="A0A1I8A711"/>
<feature type="active site" description="O-(3'-phospho-DNA)-tyrosine intermediate" evidence="1">
    <location>
        <position position="22"/>
    </location>
</feature>
<dbReference type="InterPro" id="IPR051062">
    <property type="entry name" value="Topoisomerase_IB"/>
</dbReference>
<feature type="domain" description="Topoisomerase I C-terminal" evidence="2">
    <location>
        <begin position="4"/>
        <end position="64"/>
    </location>
</feature>
<evidence type="ECO:0000313" key="3">
    <source>
        <dbReference type="Proteomes" id="UP000095287"/>
    </source>
</evidence>
<dbReference type="Proteomes" id="UP000095287">
    <property type="component" value="Unplaced"/>
</dbReference>
<dbReference type="GO" id="GO:0005694">
    <property type="term" value="C:chromosome"/>
    <property type="evidence" value="ECO:0007669"/>
    <property type="project" value="InterPro"/>
</dbReference>
<organism evidence="3 4">
    <name type="scientific">Steinernema glaseri</name>
    <dbReference type="NCBI Taxonomy" id="37863"/>
    <lineage>
        <taxon>Eukaryota</taxon>
        <taxon>Metazoa</taxon>
        <taxon>Ecdysozoa</taxon>
        <taxon>Nematoda</taxon>
        <taxon>Chromadorea</taxon>
        <taxon>Rhabditida</taxon>
        <taxon>Tylenchina</taxon>
        <taxon>Panagrolaimomorpha</taxon>
        <taxon>Strongyloidoidea</taxon>
        <taxon>Steinernematidae</taxon>
        <taxon>Steinernema</taxon>
    </lineage>
</organism>
<dbReference type="InterPro" id="IPR011010">
    <property type="entry name" value="DNA_brk_join_enz"/>
</dbReference>
<sequence>MDILQKKDKSKEIALETSKLNYIDPRITVAWCKKHEVPLEKIFSKTHREKFRWAIDMADENYVFEHTLPRLFIAFPLRRNCRVVMLCTVFFSILRDEVLLMKVSIILSEQVSEDELRKLYGESTREPLGVIHRYLCPDTESMEEKQAPD</sequence>
<dbReference type="GO" id="GO:0005730">
    <property type="term" value="C:nucleolus"/>
    <property type="evidence" value="ECO:0007669"/>
    <property type="project" value="TreeGrafter"/>
</dbReference>
<dbReference type="PROSITE" id="PS52038">
    <property type="entry name" value="TOPO_IB_2"/>
    <property type="match status" value="1"/>
</dbReference>
<dbReference type="GO" id="GO:0006260">
    <property type="term" value="P:DNA replication"/>
    <property type="evidence" value="ECO:0007669"/>
    <property type="project" value="TreeGrafter"/>
</dbReference>
<dbReference type="GO" id="GO:0003917">
    <property type="term" value="F:DNA topoisomerase type I (single strand cut, ATP-independent) activity"/>
    <property type="evidence" value="ECO:0007669"/>
    <property type="project" value="UniProtKB-UniRule"/>
</dbReference>
<protein>
    <submittedName>
        <fullName evidence="4">Topo_C_assoc domain-containing protein</fullName>
    </submittedName>
</protein>
<evidence type="ECO:0000256" key="1">
    <source>
        <dbReference type="PROSITE-ProRule" id="PRU01382"/>
    </source>
</evidence>
<reference evidence="4" key="1">
    <citation type="submission" date="2016-11" db="UniProtKB">
        <authorList>
            <consortium name="WormBaseParasite"/>
        </authorList>
    </citation>
    <scope>IDENTIFICATION</scope>
</reference>
<evidence type="ECO:0000259" key="2">
    <source>
        <dbReference type="Pfam" id="PF14370"/>
    </source>
</evidence>
<comment type="similarity">
    <text evidence="1">Belongs to the type IB topoisomerase family.</text>
</comment>
<keyword evidence="1" id="KW-0413">Isomerase</keyword>
<dbReference type="InterPro" id="IPR025834">
    <property type="entry name" value="TopoI_C_dom"/>
</dbReference>
<dbReference type="Gene3D" id="1.10.132.10">
    <property type="match status" value="1"/>
</dbReference>
<dbReference type="InterPro" id="IPR014727">
    <property type="entry name" value="TopoI_cat_a/b-sub_euk"/>
</dbReference>
<keyword evidence="3" id="KW-1185">Reference proteome</keyword>
<keyword evidence="1" id="KW-0238">DNA-binding</keyword>
<dbReference type="PANTHER" id="PTHR10290">
    <property type="entry name" value="DNA TOPOISOMERASE I"/>
    <property type="match status" value="1"/>
</dbReference>
<accession>A0A1I8A711</accession>
<dbReference type="GO" id="GO:0007059">
    <property type="term" value="P:chromosome segregation"/>
    <property type="evidence" value="ECO:0007669"/>
    <property type="project" value="TreeGrafter"/>
</dbReference>